<evidence type="ECO:0000313" key="2">
    <source>
        <dbReference type="EMBL" id="TWU09079.1"/>
    </source>
</evidence>
<dbReference type="Proteomes" id="UP000320735">
    <property type="component" value="Unassembled WGS sequence"/>
</dbReference>
<name>A0A5C6BCS0_9PLAN</name>
<feature type="compositionally biased region" description="Polar residues" evidence="1">
    <location>
        <begin position="55"/>
        <end position="67"/>
    </location>
</feature>
<protein>
    <submittedName>
        <fullName evidence="2">Uncharacterized protein</fullName>
    </submittedName>
</protein>
<sequence>MDERVRAQSAIRDSSKQTRFGIRRRAITGQLSRMVGISHRPTRPTTDRDTTQQRIATNRHYTPNESRTPCERFACHGSSANLAPDKR</sequence>
<evidence type="ECO:0000313" key="3">
    <source>
        <dbReference type="Proteomes" id="UP000320735"/>
    </source>
</evidence>
<proteinExistence type="predicted"/>
<gene>
    <name evidence="2" type="ORF">CA54_43190</name>
</gene>
<evidence type="ECO:0000256" key="1">
    <source>
        <dbReference type="SAM" id="MobiDB-lite"/>
    </source>
</evidence>
<accession>A0A5C6BCS0</accession>
<comment type="caution">
    <text evidence="2">The sequence shown here is derived from an EMBL/GenBank/DDBJ whole genome shotgun (WGS) entry which is preliminary data.</text>
</comment>
<dbReference type="EMBL" id="SJPP01000002">
    <property type="protein sequence ID" value="TWU09079.1"/>
    <property type="molecule type" value="Genomic_DNA"/>
</dbReference>
<organism evidence="2 3">
    <name type="scientific">Symmachiella macrocystis</name>
    <dbReference type="NCBI Taxonomy" id="2527985"/>
    <lineage>
        <taxon>Bacteria</taxon>
        <taxon>Pseudomonadati</taxon>
        <taxon>Planctomycetota</taxon>
        <taxon>Planctomycetia</taxon>
        <taxon>Planctomycetales</taxon>
        <taxon>Planctomycetaceae</taxon>
        <taxon>Symmachiella</taxon>
    </lineage>
</organism>
<reference evidence="2 3" key="1">
    <citation type="submission" date="2019-02" db="EMBL/GenBank/DDBJ databases">
        <title>Deep-cultivation of Planctomycetes and their phenomic and genomic characterization uncovers novel biology.</title>
        <authorList>
            <person name="Wiegand S."/>
            <person name="Jogler M."/>
            <person name="Boedeker C."/>
            <person name="Pinto D."/>
            <person name="Vollmers J."/>
            <person name="Rivas-Marin E."/>
            <person name="Kohn T."/>
            <person name="Peeters S.H."/>
            <person name="Heuer A."/>
            <person name="Rast P."/>
            <person name="Oberbeckmann S."/>
            <person name="Bunk B."/>
            <person name="Jeske O."/>
            <person name="Meyerdierks A."/>
            <person name="Storesund J.E."/>
            <person name="Kallscheuer N."/>
            <person name="Luecker S."/>
            <person name="Lage O.M."/>
            <person name="Pohl T."/>
            <person name="Merkel B.J."/>
            <person name="Hornburger P."/>
            <person name="Mueller R.-W."/>
            <person name="Bruemmer F."/>
            <person name="Labrenz M."/>
            <person name="Spormann A.M."/>
            <person name="Op Den Camp H."/>
            <person name="Overmann J."/>
            <person name="Amann R."/>
            <person name="Jetten M.S.M."/>
            <person name="Mascher T."/>
            <person name="Medema M.H."/>
            <person name="Devos D.P."/>
            <person name="Kaster A.-K."/>
            <person name="Ovreas L."/>
            <person name="Rohde M."/>
            <person name="Galperin M.Y."/>
            <person name="Jogler C."/>
        </authorList>
    </citation>
    <scope>NUCLEOTIDE SEQUENCE [LARGE SCALE GENOMIC DNA]</scope>
    <source>
        <strain evidence="2 3">CA54</strain>
    </source>
</reference>
<dbReference type="AlphaFoldDB" id="A0A5C6BCS0"/>
<keyword evidence="3" id="KW-1185">Reference proteome</keyword>
<feature type="region of interest" description="Disordered" evidence="1">
    <location>
        <begin position="1"/>
        <end position="87"/>
    </location>
</feature>